<dbReference type="Proteomes" id="UP001219518">
    <property type="component" value="Unassembled WGS sequence"/>
</dbReference>
<dbReference type="PANTHER" id="PTHR46601">
    <property type="entry name" value="ULP_PROTEASE DOMAIN-CONTAINING PROTEIN"/>
    <property type="match status" value="1"/>
</dbReference>
<comment type="caution">
    <text evidence="1">The sequence shown here is derived from an EMBL/GenBank/DDBJ whole genome shotgun (WGS) entry which is preliminary data.</text>
</comment>
<protein>
    <submittedName>
        <fullName evidence="1">23S rRNA (Uracil(1939)-C(5))-methyltransferase</fullName>
    </submittedName>
</protein>
<proteinExistence type="predicted"/>
<dbReference type="PANTHER" id="PTHR46601:SF1">
    <property type="entry name" value="ADF-H DOMAIN-CONTAINING PROTEIN"/>
    <property type="match status" value="1"/>
</dbReference>
<keyword evidence="2" id="KW-1185">Reference proteome</keyword>
<reference evidence="1" key="1">
    <citation type="submission" date="2021-07" db="EMBL/GenBank/DDBJ databases">
        <authorList>
            <person name="Catto M.A."/>
            <person name="Jacobson A."/>
            <person name="Kennedy G."/>
            <person name="Labadie P."/>
            <person name="Hunt B.G."/>
            <person name="Srinivasan R."/>
        </authorList>
    </citation>
    <scope>NUCLEOTIDE SEQUENCE</scope>
    <source>
        <strain evidence="1">PL_HMW_Pooled</strain>
        <tissue evidence="1">Head</tissue>
    </source>
</reference>
<accession>A0AAE1LE91</accession>
<organism evidence="1 2">
    <name type="scientific">Frankliniella fusca</name>
    <dbReference type="NCBI Taxonomy" id="407009"/>
    <lineage>
        <taxon>Eukaryota</taxon>
        <taxon>Metazoa</taxon>
        <taxon>Ecdysozoa</taxon>
        <taxon>Arthropoda</taxon>
        <taxon>Hexapoda</taxon>
        <taxon>Insecta</taxon>
        <taxon>Pterygota</taxon>
        <taxon>Neoptera</taxon>
        <taxon>Paraneoptera</taxon>
        <taxon>Thysanoptera</taxon>
        <taxon>Terebrantia</taxon>
        <taxon>Thripoidea</taxon>
        <taxon>Thripidae</taxon>
        <taxon>Frankliniella</taxon>
    </lineage>
</organism>
<evidence type="ECO:0000313" key="2">
    <source>
        <dbReference type="Proteomes" id="UP001219518"/>
    </source>
</evidence>
<sequence length="278" mass="31470">MAKLTTARVTWCQGMPLNLPNLAPHSRFAFKQCQNTYQALLLLSNKPIGGFARKLPKMIASSLYVQGEGTTVVYVNIHIHPPFTNLPFTFHQIPFTRLSPAVVRPGWNFCGLGDPSVLRIVFLEGKTSHVSFVVISNCKEHNFLTVYVFQKRLIEFLQNQLAYKNFKSLKNLCEHQSHFGLEAERHFYATSHGKSACDGVGGTVKREARHACVQSPFQNIIGTTRELYTWCVNNLTETHFAYVYRTDIDKEKAFFEFRVNKCGTLAGTMGYHRGGLNS</sequence>
<name>A0AAE1LE91_9NEOP</name>
<reference evidence="1" key="2">
    <citation type="journal article" date="2023" name="BMC Genomics">
        <title>Pest status, molecular evolution, and epigenetic factors derived from the genome assembly of Frankliniella fusca, a thysanopteran phytovirus vector.</title>
        <authorList>
            <person name="Catto M.A."/>
            <person name="Labadie P.E."/>
            <person name="Jacobson A.L."/>
            <person name="Kennedy G.G."/>
            <person name="Srinivasan R."/>
            <person name="Hunt B.G."/>
        </authorList>
    </citation>
    <scope>NUCLEOTIDE SEQUENCE</scope>
    <source>
        <strain evidence="1">PL_HMW_Pooled</strain>
    </source>
</reference>
<dbReference type="EMBL" id="JAHWGI010000525">
    <property type="protein sequence ID" value="KAK3916428.1"/>
    <property type="molecule type" value="Genomic_DNA"/>
</dbReference>
<evidence type="ECO:0000313" key="1">
    <source>
        <dbReference type="EMBL" id="KAK3916428.1"/>
    </source>
</evidence>
<gene>
    <name evidence="1" type="ORF">KUF71_006222</name>
</gene>
<dbReference type="AlphaFoldDB" id="A0AAE1LE91"/>